<evidence type="ECO:0000256" key="1">
    <source>
        <dbReference type="ARBA" id="ARBA00007130"/>
    </source>
</evidence>
<dbReference type="GO" id="GO:0000045">
    <property type="term" value="P:autophagosome assembly"/>
    <property type="evidence" value="ECO:0007669"/>
    <property type="project" value="TreeGrafter"/>
</dbReference>
<name>A0A2P2KGC5_RHIMU</name>
<protein>
    <recommendedName>
        <fullName evidence="2">Autophagy-related protein 101</fullName>
    </recommendedName>
</protein>
<comment type="similarity">
    <text evidence="1">Belongs to the ATG101 family.</text>
</comment>
<dbReference type="Pfam" id="PF07855">
    <property type="entry name" value="ATG101"/>
    <property type="match status" value="1"/>
</dbReference>
<accession>A0A2P2KGC5</accession>
<proteinExistence type="inferred from homology"/>
<evidence type="ECO:0000256" key="3">
    <source>
        <dbReference type="ARBA" id="ARBA00023006"/>
    </source>
</evidence>
<reference evidence="4" key="1">
    <citation type="submission" date="2018-02" db="EMBL/GenBank/DDBJ databases">
        <title>Rhizophora mucronata_Transcriptome.</title>
        <authorList>
            <person name="Meera S.P."/>
            <person name="Sreeshan A."/>
            <person name="Augustine A."/>
        </authorList>
    </citation>
    <scope>NUCLEOTIDE SEQUENCE</scope>
    <source>
        <tissue evidence="4">Leaf</tissue>
    </source>
</reference>
<organism evidence="4">
    <name type="scientific">Rhizophora mucronata</name>
    <name type="common">Asiatic mangrove</name>
    <dbReference type="NCBI Taxonomy" id="61149"/>
    <lineage>
        <taxon>Eukaryota</taxon>
        <taxon>Viridiplantae</taxon>
        <taxon>Streptophyta</taxon>
        <taxon>Embryophyta</taxon>
        <taxon>Tracheophyta</taxon>
        <taxon>Spermatophyta</taxon>
        <taxon>Magnoliopsida</taxon>
        <taxon>eudicotyledons</taxon>
        <taxon>Gunneridae</taxon>
        <taxon>Pentapetalae</taxon>
        <taxon>rosids</taxon>
        <taxon>fabids</taxon>
        <taxon>Malpighiales</taxon>
        <taxon>Rhizophoraceae</taxon>
        <taxon>Rhizophora</taxon>
    </lineage>
</organism>
<dbReference type="PANTHER" id="PTHR13292">
    <property type="entry name" value="AUTOPHAGY-RELATED PROTEIN 101"/>
    <property type="match status" value="1"/>
</dbReference>
<evidence type="ECO:0000256" key="2">
    <source>
        <dbReference type="ARBA" id="ARBA00018874"/>
    </source>
</evidence>
<dbReference type="GO" id="GO:0019901">
    <property type="term" value="F:protein kinase binding"/>
    <property type="evidence" value="ECO:0007669"/>
    <property type="project" value="TreeGrafter"/>
</dbReference>
<dbReference type="EMBL" id="GGEC01024295">
    <property type="protein sequence ID" value="MBX04779.1"/>
    <property type="molecule type" value="Transcribed_RNA"/>
</dbReference>
<dbReference type="GO" id="GO:0000407">
    <property type="term" value="C:phagophore assembly site"/>
    <property type="evidence" value="ECO:0007669"/>
    <property type="project" value="TreeGrafter"/>
</dbReference>
<dbReference type="GO" id="GO:1990316">
    <property type="term" value="C:Atg1/ULK1 kinase complex"/>
    <property type="evidence" value="ECO:0007669"/>
    <property type="project" value="TreeGrafter"/>
</dbReference>
<keyword evidence="3" id="KW-0072">Autophagy</keyword>
<evidence type="ECO:0000313" key="4">
    <source>
        <dbReference type="EMBL" id="MBX04779.1"/>
    </source>
</evidence>
<dbReference type="InterPro" id="IPR012445">
    <property type="entry name" value="ATG101"/>
</dbReference>
<sequence>MSCEVCQLKELEVEHFQIREVLRCILHTIMFHRALGLVRPKEVDLELFEITYVQCGDIDVEKKIDEKIEQFINWVDKHPNKKSQVCDLHFFVKLMQFLIC</sequence>
<dbReference type="PANTHER" id="PTHR13292:SF0">
    <property type="entry name" value="AUTOPHAGY-RELATED PROTEIN 101"/>
    <property type="match status" value="1"/>
</dbReference>
<dbReference type="AlphaFoldDB" id="A0A2P2KGC5"/>